<name>U2R110_EUBRA</name>
<dbReference type="Proteomes" id="UP000016608">
    <property type="component" value="Unassembled WGS sequence"/>
</dbReference>
<dbReference type="eggNOG" id="COG3864">
    <property type="taxonomic scope" value="Bacteria"/>
</dbReference>
<evidence type="ECO:0000259" key="1">
    <source>
        <dbReference type="Pfam" id="PF09967"/>
    </source>
</evidence>
<dbReference type="PANTHER" id="PTHR38730">
    <property type="entry name" value="SLL7028 PROTEIN"/>
    <property type="match status" value="1"/>
</dbReference>
<gene>
    <name evidence="3" type="ORF">HMPREF0373_01420</name>
</gene>
<dbReference type="EMBL" id="AWVJ01000089">
    <property type="protein sequence ID" value="ERK47308.1"/>
    <property type="molecule type" value="Genomic_DNA"/>
</dbReference>
<dbReference type="InterPro" id="IPR025154">
    <property type="entry name" value="Put_metallopeptidase_dom"/>
</dbReference>
<dbReference type="Pfam" id="PF09967">
    <property type="entry name" value="DUF2201"/>
    <property type="match status" value="1"/>
</dbReference>
<comment type="caution">
    <text evidence="3">The sequence shown here is derived from an EMBL/GenBank/DDBJ whole genome shotgun (WGS) entry which is preliminary data.</text>
</comment>
<keyword evidence="4" id="KW-1185">Reference proteome</keyword>
<dbReference type="Pfam" id="PF13203">
    <property type="entry name" value="DUF2201_N"/>
    <property type="match status" value="2"/>
</dbReference>
<dbReference type="PATRIC" id="fig|1256908.3.peg.1319"/>
<evidence type="ECO:0000259" key="2">
    <source>
        <dbReference type="Pfam" id="PF13203"/>
    </source>
</evidence>
<dbReference type="RefSeq" id="WP_021739815.1">
    <property type="nucleotide sequence ID" value="NZ_KI271153.1"/>
</dbReference>
<dbReference type="InterPro" id="IPR018698">
    <property type="entry name" value="VWA-like_dom"/>
</dbReference>
<evidence type="ECO:0000313" key="4">
    <source>
        <dbReference type="Proteomes" id="UP000016608"/>
    </source>
</evidence>
<sequence>MPWFSRKYYREEDTPTGYRNLESGYALLMHNPLFQQLEGTILTKASHLNEKGSIACVFKNGTIHVNTNIILSPEQWYYVLAHNLLHLAFGHFDQDHIPPHLEFIPELWNKACDIYITRFLYDIRLGDPFCADPASGYPIKLNDEQKIYEYLLTHDDSAIQTYGTNAKKQKDMIGIEHPCIYKKGESNHYAKTFSYAITHSIKSAISDAGGYLQSPKQDTVISQAANWFLTHYPLLGGLAASFHIAEDVELCHKYEIHIAAVDAEQGIIYANPSCDLSKEEWIFVLAHEYLHAGLQHHKRCNGRDFYLWNVACDYVINDWLHEMEIGTAPTYGLLYDQSLHNTSAEGIYDLILKEMRKFKKSDTFRGYHKGDIFAENSPHFESLRNGISLDDFFKNALREGLDYHVTNNRGYLPAGLVEEIRALTMPVIPWDVELARWFDTQFPPLEKHRTYARPSRRQGATPDIPRPSYSLREQDLENRTFGVVVDTSGSMSTKQLGMALGSIASYAEAKDVSFVRLIFCDAKATDAGYLAPEAIAGSVKVTGRGGTVLQPGIDCLEKASDFPADGPILIITDGMIEDHLKIRRKHAFLLPKGNKLPFAPKGDVFYFRE</sequence>
<feature type="domain" description="Putative metallopeptidase" evidence="2">
    <location>
        <begin position="223"/>
        <end position="468"/>
    </location>
</feature>
<accession>U2R110</accession>
<reference evidence="3 4" key="1">
    <citation type="submission" date="2013-06" db="EMBL/GenBank/DDBJ databases">
        <authorList>
            <person name="Weinstock G."/>
            <person name="Sodergren E."/>
            <person name="Lobos E.A."/>
            <person name="Fulton L."/>
            <person name="Fulton R."/>
            <person name="Courtney L."/>
            <person name="Fronick C."/>
            <person name="O'Laughlin M."/>
            <person name="Godfrey J."/>
            <person name="Wilson R.M."/>
            <person name="Miner T."/>
            <person name="Farmer C."/>
            <person name="Delehaunty K."/>
            <person name="Cordes M."/>
            <person name="Minx P."/>
            <person name="Tomlinson C."/>
            <person name="Chen J."/>
            <person name="Wollam A."/>
            <person name="Pepin K.H."/>
            <person name="Bhonagiri V."/>
            <person name="Zhang X."/>
            <person name="Warren W."/>
            <person name="Mitreva M."/>
            <person name="Mardis E.R."/>
            <person name="Wilson R.K."/>
        </authorList>
    </citation>
    <scope>NUCLEOTIDE SEQUENCE [LARGE SCALE GENOMIC DNA]</scope>
    <source>
        <strain evidence="3 4">ATCC 29099</strain>
    </source>
</reference>
<evidence type="ECO:0000313" key="3">
    <source>
        <dbReference type="EMBL" id="ERK47308.1"/>
    </source>
</evidence>
<dbReference type="PANTHER" id="PTHR38730:SF1">
    <property type="entry name" value="SLL7028 PROTEIN"/>
    <property type="match status" value="1"/>
</dbReference>
<dbReference type="AlphaFoldDB" id="U2R110"/>
<organism evidence="3 4">
    <name type="scientific">Eubacterium ramulus ATCC 29099</name>
    <dbReference type="NCBI Taxonomy" id="1256908"/>
    <lineage>
        <taxon>Bacteria</taxon>
        <taxon>Bacillati</taxon>
        <taxon>Bacillota</taxon>
        <taxon>Clostridia</taxon>
        <taxon>Eubacteriales</taxon>
        <taxon>Eubacteriaceae</taxon>
        <taxon>Eubacterium</taxon>
    </lineage>
</organism>
<dbReference type="HOGENOM" id="CLU_448267_0_0_9"/>
<proteinExistence type="predicted"/>
<feature type="domain" description="Putative metallopeptidase" evidence="2">
    <location>
        <begin position="70"/>
        <end position="122"/>
    </location>
</feature>
<evidence type="ECO:0008006" key="5">
    <source>
        <dbReference type="Google" id="ProtNLM"/>
    </source>
</evidence>
<protein>
    <recommendedName>
        <fullName evidence="5">Metallopeptidase domain-containing protein</fullName>
    </recommendedName>
</protein>
<feature type="domain" description="VWA-like" evidence="1">
    <location>
        <begin position="483"/>
        <end position="559"/>
    </location>
</feature>
<dbReference type="GeneID" id="42787188"/>